<feature type="domain" description="CHAD" evidence="1">
    <location>
        <begin position="1"/>
        <end position="259"/>
    </location>
</feature>
<sequence>MKPVARPGDLAAAAAAHAREAGRLMAAPKDPVTAVHQARRHIKRARSLLRALKPLAESKAGLENGRLRAVAHALAPLRDAHAMQIAAETIGAARPALPEAAVAVDLPSLARALARQAKSIAGLAAADAPKHFLARAVARFYGRARKAFRAYLAEPESERLHEARKRIKDCLHLVEALGVLRPKGSDPRPKRLAMLGDLLGELRDLDLLAARLGRAGKPSSAKRVRIDARRSRLERQISRAGARAFARPRRDILVDWRRS</sequence>
<dbReference type="Proteomes" id="UP000298588">
    <property type="component" value="Chromosome"/>
</dbReference>
<dbReference type="Gene3D" id="1.40.20.10">
    <property type="entry name" value="CHAD domain"/>
    <property type="match status" value="1"/>
</dbReference>
<name>A0A4D7QIY0_9HYPH</name>
<dbReference type="PANTHER" id="PTHR39339">
    <property type="entry name" value="SLR1444 PROTEIN"/>
    <property type="match status" value="1"/>
</dbReference>
<accession>A0A4D7QIY0</accession>
<dbReference type="RefSeq" id="WP_137098718.1">
    <property type="nucleotide sequence ID" value="NZ_CP039865.1"/>
</dbReference>
<evidence type="ECO:0000259" key="1">
    <source>
        <dbReference type="PROSITE" id="PS51708"/>
    </source>
</evidence>
<dbReference type="Pfam" id="PF05235">
    <property type="entry name" value="CHAD"/>
    <property type="match status" value="1"/>
</dbReference>
<dbReference type="InterPro" id="IPR038186">
    <property type="entry name" value="CHAD_dom_sf"/>
</dbReference>
<protein>
    <submittedName>
        <fullName evidence="2">CHAD domain-containing protein</fullName>
    </submittedName>
</protein>
<keyword evidence="3" id="KW-1185">Reference proteome</keyword>
<organism evidence="2 3">
    <name type="scientific">Phreatobacter aquaticus</name>
    <dbReference type="NCBI Taxonomy" id="2570229"/>
    <lineage>
        <taxon>Bacteria</taxon>
        <taxon>Pseudomonadati</taxon>
        <taxon>Pseudomonadota</taxon>
        <taxon>Alphaproteobacteria</taxon>
        <taxon>Hyphomicrobiales</taxon>
        <taxon>Phreatobacteraceae</taxon>
        <taxon>Phreatobacter</taxon>
    </lineage>
</organism>
<evidence type="ECO:0000313" key="3">
    <source>
        <dbReference type="Proteomes" id="UP000298588"/>
    </source>
</evidence>
<evidence type="ECO:0000313" key="2">
    <source>
        <dbReference type="EMBL" id="QCK85384.1"/>
    </source>
</evidence>
<reference evidence="2 3" key="1">
    <citation type="submission" date="2019-04" db="EMBL/GenBank/DDBJ databases">
        <title>Phreatobacter aquaticus sp. nov.</title>
        <authorList>
            <person name="Choi A."/>
            <person name="Baek K."/>
        </authorList>
    </citation>
    <scope>NUCLEOTIDE SEQUENCE [LARGE SCALE GENOMIC DNA]</scope>
    <source>
        <strain evidence="2 3">NMCR1094</strain>
    </source>
</reference>
<dbReference type="PROSITE" id="PS51708">
    <property type="entry name" value="CHAD"/>
    <property type="match status" value="1"/>
</dbReference>
<dbReference type="EMBL" id="CP039865">
    <property type="protein sequence ID" value="QCK85384.1"/>
    <property type="molecule type" value="Genomic_DNA"/>
</dbReference>
<dbReference type="AlphaFoldDB" id="A0A4D7QIY0"/>
<dbReference type="PANTHER" id="PTHR39339:SF1">
    <property type="entry name" value="CHAD DOMAIN-CONTAINING PROTEIN"/>
    <property type="match status" value="1"/>
</dbReference>
<dbReference type="KEGG" id="paqt:E8L99_06170"/>
<dbReference type="OrthoDB" id="9810907at2"/>
<proteinExistence type="predicted"/>
<dbReference type="InterPro" id="IPR007899">
    <property type="entry name" value="CHAD_dom"/>
</dbReference>
<gene>
    <name evidence="2" type="ORF">E8L99_06170</name>
</gene>
<dbReference type="SMART" id="SM00880">
    <property type="entry name" value="CHAD"/>
    <property type="match status" value="1"/>
</dbReference>